<dbReference type="EMBL" id="LAZR01001886">
    <property type="protein sequence ID" value="KKN37556.1"/>
    <property type="molecule type" value="Genomic_DNA"/>
</dbReference>
<protein>
    <submittedName>
        <fullName evidence="1">Uncharacterized protein</fullName>
    </submittedName>
</protein>
<name>A0A0F9SKT1_9ZZZZ</name>
<dbReference type="AlphaFoldDB" id="A0A0F9SKT1"/>
<gene>
    <name evidence="1" type="ORF">LCGC14_0762410</name>
</gene>
<sequence>MKQEITITADTNDGDYVTQVSEISENDLSTIKPLIAAIKRFKKYKGYSASGMPYTHHHNYPFGDCARDDLGEKSPRELYDFDDEVFELFEEYLPYGEYGIHTIKSITICPLQEKTRLL</sequence>
<accession>A0A0F9SKT1</accession>
<reference evidence="1" key="1">
    <citation type="journal article" date="2015" name="Nature">
        <title>Complex archaea that bridge the gap between prokaryotes and eukaryotes.</title>
        <authorList>
            <person name="Spang A."/>
            <person name="Saw J.H."/>
            <person name="Jorgensen S.L."/>
            <person name="Zaremba-Niedzwiedzka K."/>
            <person name="Martijn J."/>
            <person name="Lind A.E."/>
            <person name="van Eijk R."/>
            <person name="Schleper C."/>
            <person name="Guy L."/>
            <person name="Ettema T.J."/>
        </authorList>
    </citation>
    <scope>NUCLEOTIDE SEQUENCE</scope>
</reference>
<proteinExistence type="predicted"/>
<evidence type="ECO:0000313" key="1">
    <source>
        <dbReference type="EMBL" id="KKN37556.1"/>
    </source>
</evidence>
<comment type="caution">
    <text evidence="1">The sequence shown here is derived from an EMBL/GenBank/DDBJ whole genome shotgun (WGS) entry which is preliminary data.</text>
</comment>
<organism evidence="1">
    <name type="scientific">marine sediment metagenome</name>
    <dbReference type="NCBI Taxonomy" id="412755"/>
    <lineage>
        <taxon>unclassified sequences</taxon>
        <taxon>metagenomes</taxon>
        <taxon>ecological metagenomes</taxon>
    </lineage>
</organism>